<comment type="caution">
    <text evidence="2">The sequence shown here is derived from an EMBL/GenBank/DDBJ whole genome shotgun (WGS) entry which is preliminary data.</text>
</comment>
<organism evidence="2 3">
    <name type="scientific">Cutaneotrichosporon spelunceum</name>
    <dbReference type="NCBI Taxonomy" id="1672016"/>
    <lineage>
        <taxon>Eukaryota</taxon>
        <taxon>Fungi</taxon>
        <taxon>Dikarya</taxon>
        <taxon>Basidiomycota</taxon>
        <taxon>Agaricomycotina</taxon>
        <taxon>Tremellomycetes</taxon>
        <taxon>Trichosporonales</taxon>
        <taxon>Trichosporonaceae</taxon>
        <taxon>Cutaneotrichosporon</taxon>
    </lineage>
</organism>
<dbReference type="PANTHER" id="PTHR11106">
    <property type="entry name" value="GANGLIOSIDE INDUCED DIFFERENTIATION ASSOCIATED PROTEIN 2-RELATED"/>
    <property type="match status" value="1"/>
</dbReference>
<evidence type="ECO:0000259" key="1">
    <source>
        <dbReference type="PROSITE" id="PS51154"/>
    </source>
</evidence>
<dbReference type="EMBL" id="BTCM01000009">
    <property type="protein sequence ID" value="GMK59884.1"/>
    <property type="molecule type" value="Genomic_DNA"/>
</dbReference>
<evidence type="ECO:0000313" key="3">
    <source>
        <dbReference type="Proteomes" id="UP001222932"/>
    </source>
</evidence>
<gene>
    <name evidence="2" type="ORF">CspeluHIS016_0901010</name>
</gene>
<dbReference type="Proteomes" id="UP001222932">
    <property type="component" value="Unassembled WGS sequence"/>
</dbReference>
<evidence type="ECO:0000313" key="2">
    <source>
        <dbReference type="EMBL" id="GMK59884.1"/>
    </source>
</evidence>
<reference evidence="2" key="1">
    <citation type="journal article" date="2023" name="BMC Genomics">
        <title>Chromosome-level genome assemblies of Cutaneotrichosporon spp. (Trichosporonales, Basidiomycota) reveal imbalanced evolution between nucleotide sequences and chromosome synteny.</title>
        <authorList>
            <person name="Kobayashi Y."/>
            <person name="Kayamori A."/>
            <person name="Aoki K."/>
            <person name="Shiwa Y."/>
            <person name="Matsutani M."/>
            <person name="Fujita N."/>
            <person name="Sugita T."/>
            <person name="Iwasaki W."/>
            <person name="Tanaka N."/>
            <person name="Takashima M."/>
        </authorList>
    </citation>
    <scope>NUCLEOTIDE SEQUENCE</scope>
    <source>
        <strain evidence="2">HIS016</strain>
    </source>
</reference>
<keyword evidence="3" id="KW-1185">Reference proteome</keyword>
<reference evidence="2" key="2">
    <citation type="submission" date="2023-06" db="EMBL/GenBank/DDBJ databases">
        <authorList>
            <person name="Kobayashi Y."/>
            <person name="Kayamori A."/>
            <person name="Aoki K."/>
            <person name="Shiwa Y."/>
            <person name="Fujita N."/>
            <person name="Sugita T."/>
            <person name="Iwasaki W."/>
            <person name="Tanaka N."/>
            <person name="Takashima M."/>
        </authorList>
    </citation>
    <scope>NUCLEOTIDE SEQUENCE</scope>
    <source>
        <strain evidence="2">HIS016</strain>
    </source>
</reference>
<name>A0AAD3U0B3_9TREE</name>
<accession>A0AAD3U0B3</accession>
<sequence length="214" mass="22990">MPTVVDAVTLPSIADTHADGSSKEYKPDAELNKRIAVWRGDITKLKADMIVNAANRSLMGGGGVDGAIHRAAGKELLKECAGLGGARTGETKLTKGYNLPAKFIGHTVGPVYNEGRVDESARLLKSCYQTALELCAENGGGSIGFPSVSTGIYGYPIRDATHIALKTTREFLEKNDSIKRVVYVVFPEKDEKVYNELVTEYFPIPGQGEGPNES</sequence>
<feature type="domain" description="Macro" evidence="1">
    <location>
        <begin position="22"/>
        <end position="202"/>
    </location>
</feature>
<dbReference type="PANTHER" id="PTHR11106:SF27">
    <property type="entry name" value="MACRO DOMAIN-CONTAINING PROTEIN"/>
    <property type="match status" value="1"/>
</dbReference>
<dbReference type="SMART" id="SM00506">
    <property type="entry name" value="A1pp"/>
    <property type="match status" value="1"/>
</dbReference>
<dbReference type="PROSITE" id="PS51154">
    <property type="entry name" value="MACRO"/>
    <property type="match status" value="1"/>
</dbReference>
<proteinExistence type="predicted"/>
<dbReference type="Gene3D" id="3.40.220.10">
    <property type="entry name" value="Leucine Aminopeptidase, subunit E, domain 1"/>
    <property type="match status" value="1"/>
</dbReference>
<dbReference type="InterPro" id="IPR002589">
    <property type="entry name" value="Macro_dom"/>
</dbReference>
<dbReference type="SUPFAM" id="SSF52949">
    <property type="entry name" value="Macro domain-like"/>
    <property type="match status" value="1"/>
</dbReference>
<dbReference type="Pfam" id="PF01661">
    <property type="entry name" value="Macro"/>
    <property type="match status" value="1"/>
</dbReference>
<protein>
    <recommendedName>
        <fullName evidence="1">Macro domain-containing protein</fullName>
    </recommendedName>
</protein>
<dbReference type="InterPro" id="IPR043472">
    <property type="entry name" value="Macro_dom-like"/>
</dbReference>
<dbReference type="CDD" id="cd02908">
    <property type="entry name" value="Macro_OAADPr_deacetylase"/>
    <property type="match status" value="1"/>
</dbReference>
<dbReference type="AlphaFoldDB" id="A0AAD3U0B3"/>
<dbReference type="NCBIfam" id="NF001664">
    <property type="entry name" value="PRK00431.1-6"/>
    <property type="match status" value="1"/>
</dbReference>